<evidence type="ECO:0000256" key="4">
    <source>
        <dbReference type="SAM" id="Phobius"/>
    </source>
</evidence>
<feature type="compositionally biased region" description="Low complexity" evidence="3">
    <location>
        <begin position="290"/>
        <end position="299"/>
    </location>
</feature>
<feature type="compositionally biased region" description="Basic and acidic residues" evidence="3">
    <location>
        <begin position="306"/>
        <end position="318"/>
    </location>
</feature>
<dbReference type="InterPro" id="IPR036772">
    <property type="entry name" value="SRCR-like_dom_sf"/>
</dbReference>
<dbReference type="Gene3D" id="3.10.250.10">
    <property type="entry name" value="SRCR-like domain"/>
    <property type="match status" value="1"/>
</dbReference>
<dbReference type="KEGG" id="pmrn:116941428"/>
<accession>A0AAJ7WSQ3</accession>
<name>A0AAJ7WSQ3_PETMA</name>
<feature type="compositionally biased region" description="Acidic residues" evidence="3">
    <location>
        <begin position="487"/>
        <end position="499"/>
    </location>
</feature>
<feature type="compositionally biased region" description="Gly residues" evidence="3">
    <location>
        <begin position="328"/>
        <end position="346"/>
    </location>
</feature>
<feature type="transmembrane region" description="Helical" evidence="4">
    <location>
        <begin position="216"/>
        <end position="237"/>
    </location>
</feature>
<gene>
    <name evidence="7" type="primary">LOC116941428</name>
</gene>
<dbReference type="Proteomes" id="UP001318040">
    <property type="component" value="Chromosome 11"/>
</dbReference>
<evidence type="ECO:0000256" key="1">
    <source>
        <dbReference type="ARBA" id="ARBA00023157"/>
    </source>
</evidence>
<sequence>MRHGERWDALCVSGWNASGRLAEELCQGAGCGPPKRDAGSLSPQLYGGDLLYPSVRCLGEFVSRCAACPVLRCSWESTATLACEPGPATTTDEVTWPRVRVLGGWGPCQGHLEALHAGSWRGVCAQALDASLACAQLQCPTDEVKVTEREIDPTGLDLDPYHWVAQAPCTGERGERGERGEQATHKCRDLLTWSDVSTCPGNRSAFISCRERSGPMLVVSWLIVSTAIVSLLALLTLRLVEWRPGLLSSVKGGLSATRDRLCLSRSRPRDRYSHPNPARWRGSLDYEAPGGAHSEAYGGAHSGAHGGDHSEAHGKAQWEAHGAAESGPQGGAHSGTHGGAHSGAHGGAHSEAHGKAQWEAHGAAERGPQGGAHSGVPGGAAPGGGTPAGTPSQVDRYSVTPVEEKERLDSGSSMLCDLAELNGLLSTHGYRLDSSLTPPPGYLQALRTLTRPHPPGLTPPPSYLQALRILSRPMLVPLATHDPDQRQDEEEEEEAEGGNDEGQGLLARPVIVHSAQPGRESLL</sequence>
<feature type="compositionally biased region" description="Basic and acidic residues" evidence="3">
    <location>
        <begin position="348"/>
        <end position="364"/>
    </location>
</feature>
<reference evidence="7" key="1">
    <citation type="submission" date="2025-08" db="UniProtKB">
        <authorList>
            <consortium name="RefSeq"/>
        </authorList>
    </citation>
    <scope>IDENTIFICATION</scope>
    <source>
        <tissue evidence="7">Sperm</tissue>
    </source>
</reference>
<dbReference type="AlphaFoldDB" id="A0AAJ7WSQ3"/>
<dbReference type="InterPro" id="IPR001190">
    <property type="entry name" value="SRCR"/>
</dbReference>
<evidence type="ECO:0000313" key="6">
    <source>
        <dbReference type="Proteomes" id="UP001318040"/>
    </source>
</evidence>
<keyword evidence="4" id="KW-0812">Transmembrane</keyword>
<keyword evidence="6" id="KW-1185">Reference proteome</keyword>
<evidence type="ECO:0000256" key="3">
    <source>
        <dbReference type="SAM" id="MobiDB-lite"/>
    </source>
</evidence>
<feature type="domain" description="SRCR" evidence="5">
    <location>
        <begin position="1"/>
        <end position="84"/>
    </location>
</feature>
<keyword evidence="1" id="KW-1015">Disulfide bond</keyword>
<dbReference type="RefSeq" id="XP_032808417.1">
    <property type="nucleotide sequence ID" value="XM_032952526.1"/>
</dbReference>
<proteinExistence type="predicted"/>
<protein>
    <submittedName>
        <fullName evidence="7">Uncharacterized protein LOC116941428</fullName>
    </submittedName>
</protein>
<comment type="caution">
    <text evidence="2">Lacks conserved residue(s) required for the propagation of feature annotation.</text>
</comment>
<dbReference type="PRINTS" id="PR00258">
    <property type="entry name" value="SPERACTRCPTR"/>
</dbReference>
<dbReference type="GO" id="GO:0016020">
    <property type="term" value="C:membrane"/>
    <property type="evidence" value="ECO:0007669"/>
    <property type="project" value="InterPro"/>
</dbReference>
<feature type="region of interest" description="Disordered" evidence="3">
    <location>
        <begin position="480"/>
        <end position="523"/>
    </location>
</feature>
<evidence type="ECO:0000259" key="5">
    <source>
        <dbReference type="PROSITE" id="PS50287"/>
    </source>
</evidence>
<evidence type="ECO:0000313" key="7">
    <source>
        <dbReference type="RefSeq" id="XP_032808417.1"/>
    </source>
</evidence>
<feature type="compositionally biased region" description="Gly residues" evidence="3">
    <location>
        <begin position="368"/>
        <end position="387"/>
    </location>
</feature>
<keyword evidence="4" id="KW-1133">Transmembrane helix</keyword>
<organism evidence="6 7">
    <name type="scientific">Petromyzon marinus</name>
    <name type="common">Sea lamprey</name>
    <dbReference type="NCBI Taxonomy" id="7757"/>
    <lineage>
        <taxon>Eukaryota</taxon>
        <taxon>Metazoa</taxon>
        <taxon>Chordata</taxon>
        <taxon>Craniata</taxon>
        <taxon>Vertebrata</taxon>
        <taxon>Cyclostomata</taxon>
        <taxon>Hyperoartia</taxon>
        <taxon>Petromyzontiformes</taxon>
        <taxon>Petromyzontidae</taxon>
        <taxon>Petromyzon</taxon>
    </lineage>
</organism>
<dbReference type="SUPFAM" id="SSF56487">
    <property type="entry name" value="SRCR-like"/>
    <property type="match status" value="2"/>
</dbReference>
<keyword evidence="4" id="KW-0472">Membrane</keyword>
<feature type="region of interest" description="Disordered" evidence="3">
    <location>
        <begin position="267"/>
        <end position="395"/>
    </location>
</feature>
<feature type="domain" description="SRCR" evidence="5">
    <location>
        <begin position="99"/>
        <end position="210"/>
    </location>
</feature>
<evidence type="ECO:0000256" key="2">
    <source>
        <dbReference type="PROSITE-ProRule" id="PRU00196"/>
    </source>
</evidence>
<dbReference type="PROSITE" id="PS50287">
    <property type="entry name" value="SRCR_2"/>
    <property type="match status" value="2"/>
</dbReference>